<dbReference type="AlphaFoldDB" id="A0A9P9IT10"/>
<protein>
    <submittedName>
        <fullName evidence="2">Uncharacterized protein</fullName>
    </submittedName>
</protein>
<accession>A0A9P9IT10</accession>
<keyword evidence="1" id="KW-0472">Membrane</keyword>
<organism evidence="2 3">
    <name type="scientific">Dendryphion nanum</name>
    <dbReference type="NCBI Taxonomy" id="256645"/>
    <lineage>
        <taxon>Eukaryota</taxon>
        <taxon>Fungi</taxon>
        <taxon>Dikarya</taxon>
        <taxon>Ascomycota</taxon>
        <taxon>Pezizomycotina</taxon>
        <taxon>Dothideomycetes</taxon>
        <taxon>Pleosporomycetidae</taxon>
        <taxon>Pleosporales</taxon>
        <taxon>Torulaceae</taxon>
        <taxon>Dendryphion</taxon>
    </lineage>
</organism>
<dbReference type="EMBL" id="JAGMWT010000003">
    <property type="protein sequence ID" value="KAH7132257.1"/>
    <property type="molecule type" value="Genomic_DNA"/>
</dbReference>
<keyword evidence="3" id="KW-1185">Reference proteome</keyword>
<proteinExistence type="predicted"/>
<evidence type="ECO:0000256" key="1">
    <source>
        <dbReference type="SAM" id="Phobius"/>
    </source>
</evidence>
<name>A0A9P9IT10_9PLEO</name>
<keyword evidence="1" id="KW-1133">Transmembrane helix</keyword>
<feature type="transmembrane region" description="Helical" evidence="1">
    <location>
        <begin position="29"/>
        <end position="48"/>
    </location>
</feature>
<gene>
    <name evidence="2" type="ORF">B0J11DRAFT_521258</name>
</gene>
<keyword evidence="1" id="KW-0812">Transmembrane</keyword>
<evidence type="ECO:0000313" key="2">
    <source>
        <dbReference type="EMBL" id="KAH7132257.1"/>
    </source>
</evidence>
<sequence length="67" mass="7700">MYLFLWISSSSMCLNVVATGYSWCRGLDIWSFMLMLYFLYSAHLRLLMTNAVSVALSRLCHEMTGPP</sequence>
<dbReference type="Proteomes" id="UP000700596">
    <property type="component" value="Unassembled WGS sequence"/>
</dbReference>
<reference evidence="2" key="1">
    <citation type="journal article" date="2021" name="Nat. Commun.">
        <title>Genetic determinants of endophytism in the Arabidopsis root mycobiome.</title>
        <authorList>
            <person name="Mesny F."/>
            <person name="Miyauchi S."/>
            <person name="Thiergart T."/>
            <person name="Pickel B."/>
            <person name="Atanasova L."/>
            <person name="Karlsson M."/>
            <person name="Huettel B."/>
            <person name="Barry K.W."/>
            <person name="Haridas S."/>
            <person name="Chen C."/>
            <person name="Bauer D."/>
            <person name="Andreopoulos W."/>
            <person name="Pangilinan J."/>
            <person name="LaButti K."/>
            <person name="Riley R."/>
            <person name="Lipzen A."/>
            <person name="Clum A."/>
            <person name="Drula E."/>
            <person name="Henrissat B."/>
            <person name="Kohler A."/>
            <person name="Grigoriev I.V."/>
            <person name="Martin F.M."/>
            <person name="Hacquard S."/>
        </authorList>
    </citation>
    <scope>NUCLEOTIDE SEQUENCE</scope>
    <source>
        <strain evidence="2">MPI-CAGE-CH-0243</strain>
    </source>
</reference>
<comment type="caution">
    <text evidence="2">The sequence shown here is derived from an EMBL/GenBank/DDBJ whole genome shotgun (WGS) entry which is preliminary data.</text>
</comment>
<evidence type="ECO:0000313" key="3">
    <source>
        <dbReference type="Proteomes" id="UP000700596"/>
    </source>
</evidence>